<dbReference type="InterPro" id="IPR000801">
    <property type="entry name" value="Esterase-like"/>
</dbReference>
<proteinExistence type="predicted"/>
<evidence type="ECO:0000313" key="3">
    <source>
        <dbReference type="Proteomes" id="UP000295620"/>
    </source>
</evidence>
<dbReference type="RefSeq" id="WP_243732415.1">
    <property type="nucleotide sequence ID" value="NZ_SNYC01000003.1"/>
</dbReference>
<dbReference type="InterPro" id="IPR050955">
    <property type="entry name" value="Plant_Biomass_Hydrol_Est"/>
</dbReference>
<dbReference type="PANTHER" id="PTHR43037:SF4">
    <property type="entry name" value="PEPTIDASE S9 PROLYL OLIGOPEPTIDASE CATALYTIC DOMAIN-CONTAINING PROTEIN"/>
    <property type="match status" value="1"/>
</dbReference>
<name>A0A4R6T051_9SPHI</name>
<evidence type="ECO:0000256" key="1">
    <source>
        <dbReference type="ARBA" id="ARBA00022729"/>
    </source>
</evidence>
<dbReference type="Gene3D" id="3.40.50.1820">
    <property type="entry name" value="alpha/beta hydrolase"/>
    <property type="match status" value="1"/>
</dbReference>
<protein>
    <submittedName>
        <fullName evidence="2">Putative esterase</fullName>
    </submittedName>
</protein>
<organism evidence="2 3">
    <name type="scientific">Pedobacter metabolipauper</name>
    <dbReference type="NCBI Taxonomy" id="425513"/>
    <lineage>
        <taxon>Bacteria</taxon>
        <taxon>Pseudomonadati</taxon>
        <taxon>Bacteroidota</taxon>
        <taxon>Sphingobacteriia</taxon>
        <taxon>Sphingobacteriales</taxon>
        <taxon>Sphingobacteriaceae</taxon>
        <taxon>Pedobacter</taxon>
    </lineage>
</organism>
<sequence length="826" mass="90554">MQKNAIINAAKMQLKPFLVLIFLSFCSYTSFAQDIYYFKTGLSVNAGARYGREALYTDPVAYSLYTKTWVQPADGMVFGKTGTGAELKWTKITADTANRFRGRGAAANYVYFDYNSPNETVAILNIRGNSAVYVNEEPHAGDPYSSGWLNIPVKLKKGKNDVLVRGQNIQASLTFPAKPIFMDVQDATLPYIIEGKPAQNLKAAVVVINTTAKPLTNLQMISKLGAKEMKSNLQTVPAYSTRKVYFSINGEAAIPKGINICSIALVQNGKELDLKMVNIESVSAADKYINTFVSNIDGSLQYYAVAPKVGGQEPGAALFLSVHGAGVEAIGQAKAYQSKDWGDLVTPTNRRPRGFNWEDWGRLDALEVLDLAKKDLKPNPQHIYLTGHSMGGHGTWFLGATYPDKWAAIAPCAGYPTLKGYGSADGLIPDSSKFAIGQILLRSSNQSDVPKLAYNYKQLGVYILHGDADETVSVNYARQMKQQLASFQADLSYYEYPGGSHWYGDHSVDWKPIFDFFKWHKLAPEKEINTIDFTTASPGISASNHWISIHQQVSPLNYSRVKLTRNLNAGTLSGSVENVQLLKIKLADFGKDKAITLTLDGLNPIKYTTKSDTDSLFIQKTVTEWTIVGAPGSKVKGPHRYGTFKEGFNKNMVYVYATGGTKAEQEWSINKARFDAETWYYRGNGAIDIISDKAYSKSKYAGRNVVLIGNSSTNAAWKTLLGDCPIKVTAAGITAGNKKWTGGDLGTYFIWPIAGTESNTVSVISGSGINGMNAVNANQYFAGGSGFPDIMIYRLKMLVDGANEVEYAGFYDNEWNLSGKDLISKE</sequence>
<keyword evidence="3" id="KW-1185">Reference proteome</keyword>
<dbReference type="Pfam" id="PF00756">
    <property type="entry name" value="Esterase"/>
    <property type="match status" value="1"/>
</dbReference>
<dbReference type="PANTHER" id="PTHR43037">
    <property type="entry name" value="UNNAMED PRODUCT-RELATED"/>
    <property type="match status" value="1"/>
</dbReference>
<dbReference type="EMBL" id="SNYC01000003">
    <property type="protein sequence ID" value="TDQ11389.1"/>
    <property type="molecule type" value="Genomic_DNA"/>
</dbReference>
<dbReference type="InterPro" id="IPR029058">
    <property type="entry name" value="AB_hydrolase_fold"/>
</dbReference>
<dbReference type="Proteomes" id="UP000295620">
    <property type="component" value="Unassembled WGS sequence"/>
</dbReference>
<keyword evidence="1" id="KW-0732">Signal</keyword>
<dbReference type="AlphaFoldDB" id="A0A4R6T051"/>
<reference evidence="2 3" key="1">
    <citation type="submission" date="2019-03" db="EMBL/GenBank/DDBJ databases">
        <title>Genomic Encyclopedia of Archaeal and Bacterial Type Strains, Phase II (KMG-II): from individual species to whole genera.</title>
        <authorList>
            <person name="Goeker M."/>
        </authorList>
    </citation>
    <scope>NUCLEOTIDE SEQUENCE [LARGE SCALE GENOMIC DNA]</scope>
    <source>
        <strain evidence="2 3">DSM 19035</strain>
    </source>
</reference>
<evidence type="ECO:0000313" key="2">
    <source>
        <dbReference type="EMBL" id="TDQ11389.1"/>
    </source>
</evidence>
<comment type="caution">
    <text evidence="2">The sequence shown here is derived from an EMBL/GenBank/DDBJ whole genome shotgun (WGS) entry which is preliminary data.</text>
</comment>
<dbReference type="SUPFAM" id="SSF53474">
    <property type="entry name" value="alpha/beta-Hydrolases"/>
    <property type="match status" value="2"/>
</dbReference>
<accession>A0A4R6T051</accession>
<gene>
    <name evidence="2" type="ORF">ATK78_0507</name>
</gene>